<dbReference type="Pfam" id="PF13649">
    <property type="entry name" value="Methyltransf_25"/>
    <property type="match status" value="1"/>
</dbReference>
<dbReference type="EMBL" id="BNAV01000010">
    <property type="protein sequence ID" value="GHF73936.1"/>
    <property type="molecule type" value="Genomic_DNA"/>
</dbReference>
<keyword evidence="3" id="KW-1185">Reference proteome</keyword>
<dbReference type="RefSeq" id="WP_145937525.1">
    <property type="nucleotide sequence ID" value="NZ_BNAV01000010.1"/>
</dbReference>
<accession>A0A8H9J3X7</accession>
<organism evidence="2 3">
    <name type="scientific">Amycolatopsis bartoniae</name>
    <dbReference type="NCBI Taxonomy" id="941986"/>
    <lineage>
        <taxon>Bacteria</taxon>
        <taxon>Bacillati</taxon>
        <taxon>Actinomycetota</taxon>
        <taxon>Actinomycetes</taxon>
        <taxon>Pseudonocardiales</taxon>
        <taxon>Pseudonocardiaceae</taxon>
        <taxon>Amycolatopsis</taxon>
    </lineage>
</organism>
<comment type="caution">
    <text evidence="2">The sequence shown here is derived from an EMBL/GenBank/DDBJ whole genome shotgun (WGS) entry which is preliminary data.</text>
</comment>
<dbReference type="SUPFAM" id="SSF53335">
    <property type="entry name" value="S-adenosyl-L-methionine-dependent methyltransferases"/>
    <property type="match status" value="1"/>
</dbReference>
<feature type="domain" description="Methyltransferase" evidence="1">
    <location>
        <begin position="63"/>
        <end position="150"/>
    </location>
</feature>
<evidence type="ECO:0000313" key="2">
    <source>
        <dbReference type="EMBL" id="GHF73936.1"/>
    </source>
</evidence>
<reference evidence="2" key="1">
    <citation type="journal article" date="2014" name="Int. J. Syst. Evol. Microbiol.">
        <title>Complete genome sequence of Corynebacterium casei LMG S-19264T (=DSM 44701T), isolated from a smear-ripened cheese.</title>
        <authorList>
            <consortium name="US DOE Joint Genome Institute (JGI-PGF)"/>
            <person name="Walter F."/>
            <person name="Albersmeier A."/>
            <person name="Kalinowski J."/>
            <person name="Ruckert C."/>
        </authorList>
    </citation>
    <scope>NUCLEOTIDE SEQUENCE</scope>
    <source>
        <strain evidence="2">CGMCC 4.7679</strain>
    </source>
</reference>
<dbReference type="InterPro" id="IPR029063">
    <property type="entry name" value="SAM-dependent_MTases_sf"/>
</dbReference>
<proteinExistence type="predicted"/>
<dbReference type="OrthoDB" id="5242847at2"/>
<name>A0A8H9J3X7_9PSEU</name>
<dbReference type="Proteomes" id="UP000658656">
    <property type="component" value="Unassembled WGS sequence"/>
</dbReference>
<sequence>MTAVERWATKLAEWAIPREILARAPESPWAPARSMFVRRVDRQLGESATPTHEAVRAAGGAALDVGAGAGAASLPCASALTRVTAVDTDAALLAEFAERAAALSLPHETVEGRWPDVHERLGGFDVAVCANVLYNVRDLPAFVAALNRHARRVVVELTERHPMARMNPLWRHFHGVERPDGPTADDAVAAVRELGVEPEVVSWEREASPMPFDELVELTRRRLCLGPDHTDELAAVLKATPLEKRRLRTLVWSPDRTGRTSGAPPIGR</sequence>
<dbReference type="CDD" id="cd02440">
    <property type="entry name" value="AdoMet_MTases"/>
    <property type="match status" value="1"/>
</dbReference>
<evidence type="ECO:0000259" key="1">
    <source>
        <dbReference type="Pfam" id="PF13649"/>
    </source>
</evidence>
<dbReference type="InterPro" id="IPR041698">
    <property type="entry name" value="Methyltransf_25"/>
</dbReference>
<protein>
    <recommendedName>
        <fullName evidence="1">Methyltransferase domain-containing protein</fullName>
    </recommendedName>
</protein>
<gene>
    <name evidence="2" type="ORF">GCM10017566_54620</name>
</gene>
<dbReference type="Gene3D" id="3.40.50.150">
    <property type="entry name" value="Vaccinia Virus protein VP39"/>
    <property type="match status" value="1"/>
</dbReference>
<reference evidence="2" key="2">
    <citation type="submission" date="2020-09" db="EMBL/GenBank/DDBJ databases">
        <authorList>
            <person name="Sun Q."/>
            <person name="Zhou Y."/>
        </authorList>
    </citation>
    <scope>NUCLEOTIDE SEQUENCE</scope>
    <source>
        <strain evidence="2">CGMCC 4.7679</strain>
    </source>
</reference>
<dbReference type="AlphaFoldDB" id="A0A8H9J3X7"/>
<evidence type="ECO:0000313" key="3">
    <source>
        <dbReference type="Proteomes" id="UP000658656"/>
    </source>
</evidence>